<protein>
    <submittedName>
        <fullName evidence="4">GNAT family N-acetyltransferase</fullName>
    </submittedName>
</protein>
<dbReference type="RefSeq" id="WP_268008220.1">
    <property type="nucleotide sequence ID" value="NZ_CP104067.1"/>
</dbReference>
<dbReference type="PROSITE" id="PS51186">
    <property type="entry name" value="GNAT"/>
    <property type="match status" value="1"/>
</dbReference>
<dbReference type="Pfam" id="PF00583">
    <property type="entry name" value="Acetyltransf_1"/>
    <property type="match status" value="1"/>
</dbReference>
<dbReference type="Proteomes" id="UP001164761">
    <property type="component" value="Chromosome"/>
</dbReference>
<dbReference type="CDD" id="cd04301">
    <property type="entry name" value="NAT_SF"/>
    <property type="match status" value="1"/>
</dbReference>
<keyword evidence="1" id="KW-0808">Transferase</keyword>
<dbReference type="SUPFAM" id="SSF55729">
    <property type="entry name" value="Acyl-CoA N-acyltransferases (Nat)"/>
    <property type="match status" value="1"/>
</dbReference>
<sequence>MAEQAEVQISFAKGVEEERWLRALWRSEWGGDRMVSRGHVYHLDDLQSIVARTGKQLVGAATYRFDGDAGCELMSINATNQGGGVGTKLLSAVEAQARDAGRTRVWLITSNDNVDALRFYQRRGYRLAALYPGAIDHARSIKPAIPLVGDHGIAIHDEIELAKALVESGAGASQSGGGE</sequence>
<evidence type="ECO:0000313" key="4">
    <source>
        <dbReference type="EMBL" id="WAH44324.1"/>
    </source>
</evidence>
<evidence type="ECO:0000259" key="3">
    <source>
        <dbReference type="PROSITE" id="PS51186"/>
    </source>
</evidence>
<name>A0ABY6ZQF6_9BACL</name>
<dbReference type="EMBL" id="CP104067">
    <property type="protein sequence ID" value="WAH44324.1"/>
    <property type="molecule type" value="Genomic_DNA"/>
</dbReference>
<evidence type="ECO:0000256" key="1">
    <source>
        <dbReference type="ARBA" id="ARBA00022679"/>
    </source>
</evidence>
<accession>A0ABY6ZQF6</accession>
<keyword evidence="2" id="KW-0012">Acyltransferase</keyword>
<reference evidence="4" key="1">
    <citation type="submission" date="2022-08" db="EMBL/GenBank/DDBJ databases">
        <title>Alicyclobacillus fastidiosus DSM 17978, complete genome.</title>
        <authorList>
            <person name="Wang Q."/>
            <person name="Cai R."/>
            <person name="Wang Z."/>
        </authorList>
    </citation>
    <scope>NUCLEOTIDE SEQUENCE</scope>
    <source>
        <strain evidence="4">DSM 17978</strain>
    </source>
</reference>
<dbReference type="InterPro" id="IPR050832">
    <property type="entry name" value="Bact_Acetyltransf"/>
</dbReference>
<gene>
    <name evidence="4" type="ORF">NZD89_13590</name>
</gene>
<evidence type="ECO:0000256" key="2">
    <source>
        <dbReference type="ARBA" id="ARBA00023315"/>
    </source>
</evidence>
<dbReference type="InterPro" id="IPR000182">
    <property type="entry name" value="GNAT_dom"/>
</dbReference>
<organism evidence="4 5">
    <name type="scientific">Alicyclobacillus fastidiosus</name>
    <dbReference type="NCBI Taxonomy" id="392011"/>
    <lineage>
        <taxon>Bacteria</taxon>
        <taxon>Bacillati</taxon>
        <taxon>Bacillota</taxon>
        <taxon>Bacilli</taxon>
        <taxon>Bacillales</taxon>
        <taxon>Alicyclobacillaceae</taxon>
        <taxon>Alicyclobacillus</taxon>
    </lineage>
</organism>
<keyword evidence="5" id="KW-1185">Reference proteome</keyword>
<proteinExistence type="predicted"/>
<evidence type="ECO:0000313" key="5">
    <source>
        <dbReference type="Proteomes" id="UP001164761"/>
    </source>
</evidence>
<dbReference type="InterPro" id="IPR016181">
    <property type="entry name" value="Acyl_CoA_acyltransferase"/>
</dbReference>
<dbReference type="Gene3D" id="3.40.630.30">
    <property type="match status" value="1"/>
</dbReference>
<feature type="domain" description="N-acetyltransferase" evidence="3">
    <location>
        <begin position="7"/>
        <end position="148"/>
    </location>
</feature>
<dbReference type="PANTHER" id="PTHR43877">
    <property type="entry name" value="AMINOALKYLPHOSPHONATE N-ACETYLTRANSFERASE-RELATED-RELATED"/>
    <property type="match status" value="1"/>
</dbReference>